<name>A0A5J5GPD8_9RHOB</name>
<organism evidence="13 14">
    <name type="scientific">Histidinibacterium aquaticum</name>
    <dbReference type="NCBI Taxonomy" id="2613962"/>
    <lineage>
        <taxon>Bacteria</taxon>
        <taxon>Pseudomonadati</taxon>
        <taxon>Pseudomonadota</taxon>
        <taxon>Alphaproteobacteria</taxon>
        <taxon>Rhodobacterales</taxon>
        <taxon>Paracoccaceae</taxon>
        <taxon>Histidinibacterium</taxon>
    </lineage>
</organism>
<feature type="transmembrane region" description="Helical" evidence="12">
    <location>
        <begin position="409"/>
        <end position="431"/>
    </location>
</feature>
<keyword evidence="11" id="KW-0479">Metal-binding</keyword>
<comment type="similarity">
    <text evidence="10">Belongs to the TrkH potassium transport family.</text>
</comment>
<comment type="subcellular location">
    <subcellularLocation>
        <location evidence="10">Cell inner membrane</location>
        <topology evidence="10">Multi-pass membrane protein</topology>
    </subcellularLocation>
    <subcellularLocation>
        <location evidence="1">Cell membrane</location>
        <topology evidence="1">Multi-pass membrane protein</topology>
    </subcellularLocation>
</comment>
<dbReference type="InterPro" id="IPR004772">
    <property type="entry name" value="TrkH"/>
</dbReference>
<keyword evidence="4 10" id="KW-0633">Potassium transport</keyword>
<evidence type="ECO:0000256" key="5">
    <source>
        <dbReference type="ARBA" id="ARBA00022692"/>
    </source>
</evidence>
<dbReference type="PANTHER" id="PTHR32024:SF3">
    <property type="entry name" value="TRK SYSTEM POTASSIUM UPTAKE PROTEIN"/>
    <property type="match status" value="1"/>
</dbReference>
<dbReference type="Pfam" id="PF02386">
    <property type="entry name" value="TrkH"/>
    <property type="match status" value="1"/>
</dbReference>
<reference evidence="13 14" key="1">
    <citation type="submission" date="2019-09" db="EMBL/GenBank/DDBJ databases">
        <authorList>
            <person name="Park J.-S."/>
            <person name="Choi H.-J."/>
        </authorList>
    </citation>
    <scope>NUCLEOTIDE SEQUENCE [LARGE SCALE GENOMIC DNA]</scope>
    <source>
        <strain evidence="13 14">176SS1-4</strain>
    </source>
</reference>
<accession>A0A5J5GPD8</accession>
<dbReference type="PANTHER" id="PTHR32024">
    <property type="entry name" value="TRK SYSTEM POTASSIUM UPTAKE PROTEIN TRKG-RELATED"/>
    <property type="match status" value="1"/>
</dbReference>
<keyword evidence="14" id="KW-1185">Reference proteome</keyword>
<feature type="transmembrane region" description="Helical" evidence="12">
    <location>
        <begin position="124"/>
        <end position="146"/>
    </location>
</feature>
<evidence type="ECO:0000256" key="10">
    <source>
        <dbReference type="PIRNR" id="PIRNR006247"/>
    </source>
</evidence>
<keyword evidence="8 10" id="KW-0406">Ion transport</keyword>
<feature type="transmembrane region" description="Helical" evidence="12">
    <location>
        <begin position="443"/>
        <end position="468"/>
    </location>
</feature>
<evidence type="ECO:0000256" key="11">
    <source>
        <dbReference type="PIRSR" id="PIRSR006247-1"/>
    </source>
</evidence>
<feature type="binding site" evidence="11">
    <location>
        <position position="103"/>
    </location>
    <ligand>
        <name>K(+)</name>
        <dbReference type="ChEBI" id="CHEBI:29103"/>
    </ligand>
</feature>
<feature type="transmembrane region" description="Helical" evidence="12">
    <location>
        <begin position="377"/>
        <end position="402"/>
    </location>
</feature>
<evidence type="ECO:0000256" key="9">
    <source>
        <dbReference type="ARBA" id="ARBA00023136"/>
    </source>
</evidence>
<evidence type="ECO:0000256" key="8">
    <source>
        <dbReference type="ARBA" id="ARBA00023065"/>
    </source>
</evidence>
<evidence type="ECO:0000256" key="4">
    <source>
        <dbReference type="ARBA" id="ARBA00022538"/>
    </source>
</evidence>
<evidence type="ECO:0000256" key="6">
    <source>
        <dbReference type="ARBA" id="ARBA00022958"/>
    </source>
</evidence>
<protein>
    <recommendedName>
        <fullName evidence="10">Trk system potassium uptake protein</fullName>
    </recommendedName>
</protein>
<keyword evidence="2 10" id="KW-0813">Transport</keyword>
<dbReference type="AlphaFoldDB" id="A0A5J5GPD8"/>
<proteinExistence type="inferred from homology"/>
<feature type="transmembrane region" description="Helical" evidence="12">
    <location>
        <begin position="226"/>
        <end position="249"/>
    </location>
</feature>
<evidence type="ECO:0000313" key="14">
    <source>
        <dbReference type="Proteomes" id="UP000326554"/>
    </source>
</evidence>
<feature type="binding site" evidence="11">
    <location>
        <position position="102"/>
    </location>
    <ligand>
        <name>K(+)</name>
        <dbReference type="ChEBI" id="CHEBI:29103"/>
    </ligand>
</feature>
<comment type="function">
    <text evidence="10">Low-affinity potassium transport system. Interacts with Trk system potassium uptake protein TrkA.</text>
</comment>
<evidence type="ECO:0000256" key="2">
    <source>
        <dbReference type="ARBA" id="ARBA00022448"/>
    </source>
</evidence>
<keyword evidence="6 10" id="KW-0630">Potassium</keyword>
<evidence type="ECO:0000256" key="12">
    <source>
        <dbReference type="SAM" id="Phobius"/>
    </source>
</evidence>
<keyword evidence="5 12" id="KW-0812">Transmembrane</keyword>
<feature type="transmembrane region" description="Helical" evidence="12">
    <location>
        <begin position="310"/>
        <end position="328"/>
    </location>
</feature>
<evidence type="ECO:0000313" key="13">
    <source>
        <dbReference type="EMBL" id="KAA9010161.1"/>
    </source>
</evidence>
<keyword evidence="10" id="KW-0997">Cell inner membrane</keyword>
<keyword evidence="9 10" id="KW-0472">Membrane</keyword>
<feature type="binding site" evidence="11">
    <location>
        <position position="420"/>
    </location>
    <ligand>
        <name>K(+)</name>
        <dbReference type="ChEBI" id="CHEBI:29103"/>
    </ligand>
</feature>
<feature type="transmembrane region" description="Helical" evidence="12">
    <location>
        <begin position="32"/>
        <end position="51"/>
    </location>
</feature>
<keyword evidence="3 10" id="KW-1003">Cell membrane</keyword>
<evidence type="ECO:0000256" key="7">
    <source>
        <dbReference type="ARBA" id="ARBA00022989"/>
    </source>
</evidence>
<feature type="transmembrane region" description="Helical" evidence="12">
    <location>
        <begin position="261"/>
        <end position="279"/>
    </location>
</feature>
<comment type="caution">
    <text evidence="13">The sequence shown here is derived from an EMBL/GenBank/DDBJ whole genome shotgun (WGS) entry which is preliminary data.</text>
</comment>
<dbReference type="InterPro" id="IPR003445">
    <property type="entry name" value="Cat_transpt"/>
</dbReference>
<feature type="binding site" evidence="11">
    <location>
        <position position="210"/>
    </location>
    <ligand>
        <name>K(+)</name>
        <dbReference type="ChEBI" id="CHEBI:29103"/>
    </ligand>
</feature>
<dbReference type="GO" id="GO:0015379">
    <property type="term" value="F:potassium:chloride symporter activity"/>
    <property type="evidence" value="ECO:0007669"/>
    <property type="project" value="InterPro"/>
</dbReference>
<feature type="transmembrane region" description="Helical" evidence="12">
    <location>
        <begin position="63"/>
        <end position="85"/>
    </location>
</feature>
<feature type="transmembrane region" description="Helical" evidence="12">
    <location>
        <begin position="167"/>
        <end position="191"/>
    </location>
</feature>
<dbReference type="Proteomes" id="UP000326554">
    <property type="component" value="Unassembled WGS sequence"/>
</dbReference>
<gene>
    <name evidence="13" type="ORF">F3S47_02610</name>
</gene>
<sequence length="473" mass="50257">MSFIVFANGLVLLGLAAVMGVIGIFFPLSRTVFLESALLAGFIGLCLVLVASSDRRGLQRLHAFLLTASVWIVAALAGALPLWLWGLRLPDAIFEAVSGITTTGSTVMVGLDNTEHGILLWRSILQWIGGVGFIVAGIALMPIMRVGGMQLFRTESSERGDKEMTSAALFAGATVWIYLGLTALCTVVYMAGGMLGFDALSHAFTTVSTGGYSTSDASFGQFESSYLQWSATGFMLAGALPFAWYIRLLRRGSAQSEQVRTLFLGLAVAILVITTWRVLEAHTPIMETLRLVSFNVVSVVTTTGYATVDYTAWGPFAATAFLLLTVISSCTGSTSGGGKIMRWIIFARATVVQARAVHNPHGVFKVRYEGQAVGDDVVSGVISFFVLYAGTVFALAWALGLIGLDATTAVSGALTAVANVGPGIGGVIGPAGNFSSLPDPAKWLLSFGMYAGRLEMLTVYVILLPSFWRELPR</sequence>
<dbReference type="GO" id="GO:0005886">
    <property type="term" value="C:plasma membrane"/>
    <property type="evidence" value="ECO:0007669"/>
    <property type="project" value="UniProtKB-SubCell"/>
</dbReference>
<dbReference type="RefSeq" id="WP_150443645.1">
    <property type="nucleotide sequence ID" value="NZ_VYQE01000001.1"/>
</dbReference>
<evidence type="ECO:0000256" key="3">
    <source>
        <dbReference type="ARBA" id="ARBA00022475"/>
    </source>
</evidence>
<feature type="binding site" evidence="11">
    <location>
        <position position="302"/>
    </location>
    <ligand>
        <name>K(+)</name>
        <dbReference type="ChEBI" id="CHEBI:29103"/>
    </ligand>
</feature>
<dbReference type="PIRSF" id="PIRSF006247">
    <property type="entry name" value="TrkH"/>
    <property type="match status" value="1"/>
</dbReference>
<feature type="binding site" evidence="11">
    <location>
        <position position="419"/>
    </location>
    <ligand>
        <name>K(+)</name>
        <dbReference type="ChEBI" id="CHEBI:29103"/>
    </ligand>
</feature>
<keyword evidence="7 12" id="KW-1133">Transmembrane helix</keyword>
<feature type="binding site" evidence="11">
    <location>
        <position position="303"/>
    </location>
    <ligand>
        <name>K(+)</name>
        <dbReference type="ChEBI" id="CHEBI:29103"/>
    </ligand>
</feature>
<dbReference type="EMBL" id="VYQE01000001">
    <property type="protein sequence ID" value="KAA9010161.1"/>
    <property type="molecule type" value="Genomic_DNA"/>
</dbReference>
<evidence type="ECO:0000256" key="1">
    <source>
        <dbReference type="ARBA" id="ARBA00004651"/>
    </source>
</evidence>
<dbReference type="GO" id="GO:0046872">
    <property type="term" value="F:metal ion binding"/>
    <property type="evidence" value="ECO:0007669"/>
    <property type="project" value="UniProtKB-KW"/>
</dbReference>
<feature type="transmembrane region" description="Helical" evidence="12">
    <location>
        <begin position="5"/>
        <end position="26"/>
    </location>
</feature>